<protein>
    <submittedName>
        <fullName evidence="2">Uncharacterized protein</fullName>
    </submittedName>
</protein>
<evidence type="ECO:0000313" key="3">
    <source>
        <dbReference type="Proteomes" id="UP000052052"/>
    </source>
</evidence>
<keyword evidence="3" id="KW-1185">Reference proteome</keyword>
<reference evidence="2 3" key="1">
    <citation type="submission" date="2015-05" db="EMBL/GenBank/DDBJ databases">
        <title>Genome sequencing and analysis of members of genus Stenotrophomonas.</title>
        <authorList>
            <person name="Patil P.P."/>
            <person name="Midha S."/>
            <person name="Patil P.B."/>
        </authorList>
    </citation>
    <scope>NUCLEOTIDE SEQUENCE [LARGE SCALE GENOMIC DNA]</scope>
    <source>
        <strain evidence="2 3">DSM 21858</strain>
    </source>
</reference>
<accession>A0A0R0CM02</accession>
<evidence type="ECO:0000256" key="1">
    <source>
        <dbReference type="SAM" id="MobiDB-lite"/>
    </source>
</evidence>
<comment type="caution">
    <text evidence="2">The sequence shown here is derived from an EMBL/GenBank/DDBJ whole genome shotgun (WGS) entry which is preliminary data.</text>
</comment>
<evidence type="ECO:0000313" key="2">
    <source>
        <dbReference type="EMBL" id="KRG70438.1"/>
    </source>
</evidence>
<dbReference type="Proteomes" id="UP000052052">
    <property type="component" value="Unassembled WGS sequence"/>
</dbReference>
<dbReference type="EMBL" id="LDJL01000006">
    <property type="protein sequence ID" value="KRG70438.1"/>
    <property type="molecule type" value="Genomic_DNA"/>
</dbReference>
<organism evidence="2 3">
    <name type="scientific">Pseudoxanthomonas dokdonensis</name>
    <dbReference type="NCBI Taxonomy" id="344882"/>
    <lineage>
        <taxon>Bacteria</taxon>
        <taxon>Pseudomonadati</taxon>
        <taxon>Pseudomonadota</taxon>
        <taxon>Gammaproteobacteria</taxon>
        <taxon>Lysobacterales</taxon>
        <taxon>Lysobacteraceae</taxon>
        <taxon>Pseudoxanthomonas</taxon>
    </lineage>
</organism>
<gene>
    <name evidence="2" type="ORF">ABB29_06720</name>
</gene>
<dbReference type="PATRIC" id="fig|344882.3.peg.2683"/>
<sequence length="89" mass="9254">MDERAVGESTTESGGRQARGVNAGNPGLSIRSAAVGPPDGVSVRTAILDHTLEPGNFPTYGIVVANDDLTMDGESRERSWDLPASAIDT</sequence>
<feature type="region of interest" description="Disordered" evidence="1">
    <location>
        <begin position="1"/>
        <end position="36"/>
    </location>
</feature>
<name>A0A0R0CM02_9GAMM</name>
<dbReference type="AlphaFoldDB" id="A0A0R0CM02"/>
<proteinExistence type="predicted"/>